<evidence type="ECO:0000313" key="3">
    <source>
        <dbReference type="Proteomes" id="UP001589605"/>
    </source>
</evidence>
<dbReference type="RefSeq" id="WP_382382818.1">
    <property type="nucleotide sequence ID" value="NZ_JBHMEZ010000012.1"/>
</dbReference>
<keyword evidence="1" id="KW-0812">Transmembrane</keyword>
<keyword evidence="3" id="KW-1185">Reference proteome</keyword>
<name>A0ABV5F2E9_9FLAO</name>
<evidence type="ECO:0000313" key="2">
    <source>
        <dbReference type="EMBL" id="MFB9053608.1"/>
    </source>
</evidence>
<comment type="caution">
    <text evidence="2">The sequence shown here is derived from an EMBL/GenBank/DDBJ whole genome shotgun (WGS) entry which is preliminary data.</text>
</comment>
<keyword evidence="1" id="KW-1133">Transmembrane helix</keyword>
<protein>
    <submittedName>
        <fullName evidence="2">Uncharacterized protein</fullName>
    </submittedName>
</protein>
<feature type="transmembrane region" description="Helical" evidence="1">
    <location>
        <begin position="129"/>
        <end position="148"/>
    </location>
</feature>
<reference evidence="2 3" key="1">
    <citation type="submission" date="2024-09" db="EMBL/GenBank/DDBJ databases">
        <authorList>
            <person name="Sun Q."/>
            <person name="Mori K."/>
        </authorList>
    </citation>
    <scope>NUCLEOTIDE SEQUENCE [LARGE SCALE GENOMIC DNA]</scope>
    <source>
        <strain evidence="2 3">CECT 8286</strain>
    </source>
</reference>
<sequence>MIKGDLKKIEFIINRLVKYRGRVDMNDLQTYKLYSNKMDDYDIIPDFERILRIIRKYDLAKVIIEPANKCALLNDNTCEVEEIGVENYIEELKNKQEAKSSNSDLKGSTTQTKVQTTDNVPSTKSVIEMISYLIGIITGIILIYEFILKQYI</sequence>
<gene>
    <name evidence="2" type="ORF">ACFFVB_11030</name>
</gene>
<evidence type="ECO:0000256" key="1">
    <source>
        <dbReference type="SAM" id="Phobius"/>
    </source>
</evidence>
<keyword evidence="1" id="KW-0472">Membrane</keyword>
<accession>A0ABV5F2E9</accession>
<organism evidence="2 3">
    <name type="scientific">Formosa undariae</name>
    <dbReference type="NCBI Taxonomy" id="1325436"/>
    <lineage>
        <taxon>Bacteria</taxon>
        <taxon>Pseudomonadati</taxon>
        <taxon>Bacteroidota</taxon>
        <taxon>Flavobacteriia</taxon>
        <taxon>Flavobacteriales</taxon>
        <taxon>Flavobacteriaceae</taxon>
        <taxon>Formosa</taxon>
    </lineage>
</organism>
<proteinExistence type="predicted"/>
<dbReference type="Proteomes" id="UP001589605">
    <property type="component" value="Unassembled WGS sequence"/>
</dbReference>
<dbReference type="EMBL" id="JBHMEZ010000012">
    <property type="protein sequence ID" value="MFB9053608.1"/>
    <property type="molecule type" value="Genomic_DNA"/>
</dbReference>